<keyword evidence="2" id="KW-0175">Coiled coil</keyword>
<dbReference type="PROSITE" id="PS50943">
    <property type="entry name" value="HTH_CROC1"/>
    <property type="match status" value="1"/>
</dbReference>
<dbReference type="GO" id="GO:0003677">
    <property type="term" value="F:DNA binding"/>
    <property type="evidence" value="ECO:0007669"/>
    <property type="project" value="UniProtKB-KW"/>
</dbReference>
<dbReference type="SMART" id="SM00530">
    <property type="entry name" value="HTH_XRE"/>
    <property type="match status" value="1"/>
</dbReference>
<comment type="caution">
    <text evidence="4">The sequence shown here is derived from an EMBL/GenBank/DDBJ whole genome shotgun (WGS) entry which is preliminary data.</text>
</comment>
<reference evidence="4 5" key="1">
    <citation type="submission" date="2020-08" db="EMBL/GenBank/DDBJ databases">
        <title>Genomic Encyclopedia of Type Strains, Phase IV (KMG-IV): sequencing the most valuable type-strain genomes for metagenomic binning, comparative biology and taxonomic classification.</title>
        <authorList>
            <person name="Goeker M."/>
        </authorList>
    </citation>
    <scope>NUCLEOTIDE SEQUENCE [LARGE SCALE GENOMIC DNA]</scope>
    <source>
        <strain evidence="4 5">DSM 17976</strain>
    </source>
</reference>
<dbReference type="SUPFAM" id="SSF47413">
    <property type="entry name" value="lambda repressor-like DNA-binding domains"/>
    <property type="match status" value="1"/>
</dbReference>
<evidence type="ECO:0000259" key="3">
    <source>
        <dbReference type="PROSITE" id="PS50943"/>
    </source>
</evidence>
<dbReference type="PANTHER" id="PTHR46558:SF4">
    <property type="entry name" value="DNA-BIDING PHAGE PROTEIN"/>
    <property type="match status" value="1"/>
</dbReference>
<sequence length="124" mass="14294">MMKTIAEKIRLLRLEKGFSQENVADMLGISTTAYGDIERGKTDLTLSRLQSIAHVFSTSLRHLMGEEDVITSQIQQLELEKLKMENEKLRLENQLLKEKLAGRIIVDLLRERTQVPAERQRIGF</sequence>
<dbReference type="PANTHER" id="PTHR46558">
    <property type="entry name" value="TRACRIPTIONAL REGULATORY PROTEIN-RELATED-RELATED"/>
    <property type="match status" value="1"/>
</dbReference>
<evidence type="ECO:0000256" key="1">
    <source>
        <dbReference type="ARBA" id="ARBA00023125"/>
    </source>
</evidence>
<feature type="domain" description="HTH cro/C1-type" evidence="3">
    <location>
        <begin position="9"/>
        <end position="63"/>
    </location>
</feature>
<dbReference type="Pfam" id="PF01381">
    <property type="entry name" value="HTH_3"/>
    <property type="match status" value="1"/>
</dbReference>
<dbReference type="Proteomes" id="UP000541352">
    <property type="component" value="Unassembled WGS sequence"/>
</dbReference>
<accession>A0A7W6ER50</accession>
<proteinExistence type="predicted"/>
<dbReference type="InterPro" id="IPR010982">
    <property type="entry name" value="Lambda_DNA-bd_dom_sf"/>
</dbReference>
<dbReference type="RefSeq" id="WP_183975177.1">
    <property type="nucleotide sequence ID" value="NZ_JACIBY010000006.1"/>
</dbReference>
<dbReference type="InterPro" id="IPR001387">
    <property type="entry name" value="Cro/C1-type_HTH"/>
</dbReference>
<organism evidence="4 5">
    <name type="scientific">Runella defluvii</name>
    <dbReference type="NCBI Taxonomy" id="370973"/>
    <lineage>
        <taxon>Bacteria</taxon>
        <taxon>Pseudomonadati</taxon>
        <taxon>Bacteroidota</taxon>
        <taxon>Cytophagia</taxon>
        <taxon>Cytophagales</taxon>
        <taxon>Spirosomataceae</taxon>
        <taxon>Runella</taxon>
    </lineage>
</organism>
<keyword evidence="5" id="KW-1185">Reference proteome</keyword>
<name>A0A7W6ER50_9BACT</name>
<evidence type="ECO:0000313" key="5">
    <source>
        <dbReference type="Proteomes" id="UP000541352"/>
    </source>
</evidence>
<feature type="coiled-coil region" evidence="2">
    <location>
        <begin position="67"/>
        <end position="101"/>
    </location>
</feature>
<gene>
    <name evidence="4" type="ORF">FHS57_003153</name>
</gene>
<dbReference type="AlphaFoldDB" id="A0A7W6ER50"/>
<keyword evidence="1" id="KW-0238">DNA-binding</keyword>
<evidence type="ECO:0000256" key="2">
    <source>
        <dbReference type="SAM" id="Coils"/>
    </source>
</evidence>
<protein>
    <submittedName>
        <fullName evidence="4">Transcriptional regulator with XRE-family HTH domain</fullName>
    </submittedName>
</protein>
<dbReference type="EMBL" id="JACIBY010000006">
    <property type="protein sequence ID" value="MBB3839147.1"/>
    <property type="molecule type" value="Genomic_DNA"/>
</dbReference>
<dbReference type="Gene3D" id="1.10.260.40">
    <property type="entry name" value="lambda repressor-like DNA-binding domains"/>
    <property type="match status" value="1"/>
</dbReference>
<evidence type="ECO:0000313" key="4">
    <source>
        <dbReference type="EMBL" id="MBB3839147.1"/>
    </source>
</evidence>
<dbReference type="CDD" id="cd00093">
    <property type="entry name" value="HTH_XRE"/>
    <property type="match status" value="1"/>
</dbReference>